<accession>A0A317DKU1</accession>
<evidence type="ECO:0000259" key="2">
    <source>
        <dbReference type="SMART" id="SM00849"/>
    </source>
</evidence>
<dbReference type="InterPro" id="IPR001279">
    <property type="entry name" value="Metallo-B-lactamas"/>
</dbReference>
<dbReference type="OrthoDB" id="9789133at2"/>
<dbReference type="RefSeq" id="WP_109801641.1">
    <property type="nucleotide sequence ID" value="NZ_QGKS01000190.1"/>
</dbReference>
<keyword evidence="1" id="KW-0732">Signal</keyword>
<organism evidence="3 4">
    <name type="scientific">Micromonospora sicca</name>
    <dbReference type="NCBI Taxonomy" id="2202420"/>
    <lineage>
        <taxon>Bacteria</taxon>
        <taxon>Bacillati</taxon>
        <taxon>Actinomycetota</taxon>
        <taxon>Actinomycetes</taxon>
        <taxon>Micromonosporales</taxon>
        <taxon>Micromonosporaceae</taxon>
        <taxon>Micromonospora</taxon>
    </lineage>
</organism>
<reference evidence="3 4" key="1">
    <citation type="submission" date="2018-05" db="EMBL/GenBank/DDBJ databases">
        <title>Micromonosporas from Atacama Desert.</title>
        <authorList>
            <person name="Carro L."/>
            <person name="Golinska P."/>
            <person name="Klenk H.-P."/>
            <person name="Goodfellow M."/>
        </authorList>
    </citation>
    <scope>NUCLEOTIDE SEQUENCE [LARGE SCALE GENOMIC DNA]</scope>
    <source>
        <strain evidence="3 4">4G51</strain>
    </source>
</reference>
<dbReference type="AlphaFoldDB" id="A0A317DKU1"/>
<feature type="signal peptide" evidence="1">
    <location>
        <begin position="1"/>
        <end position="41"/>
    </location>
</feature>
<dbReference type="InterPro" id="IPR050114">
    <property type="entry name" value="UPF0173_UPF0282_UlaG_hydrolase"/>
</dbReference>
<dbReference type="SMART" id="SM00849">
    <property type="entry name" value="Lactamase_B"/>
    <property type="match status" value="1"/>
</dbReference>
<sequence>MPENRTSGIDRRRLLRDAAVGTAAVSAGGLAAAALTTPAQAAPPATAPVAASTGRRRGAVSFRWWGTSGWRIDIGDRTVLVDPYLSRLDTGLFRGAFDPATPLEVDTAVVDRHVDRAENVLVTHTHWDHYNDVPHIAGRTGARVFGTLTAYHLGLAYGVPAGQLSPVKGGEVLDFGDYTVEVVSSLHSRNGAYSLAFPGVRVSPPPKPATIADLPEGDTLAYQIRVADGPAVFFMGASDLNERHLAGLAPDVAMVASAATSSTADYVPRLMAALDYPKVVVPVHWDNFETPLTNPPTVAPSDRKRLDDLIAAVRKASPRSRVVVPEYHTAYHF</sequence>
<dbReference type="GO" id="GO:0016787">
    <property type="term" value="F:hydrolase activity"/>
    <property type="evidence" value="ECO:0007669"/>
    <property type="project" value="UniProtKB-KW"/>
</dbReference>
<feature type="domain" description="Metallo-beta-lactamase" evidence="2">
    <location>
        <begin position="66"/>
        <end position="284"/>
    </location>
</feature>
<dbReference type="InterPro" id="IPR006311">
    <property type="entry name" value="TAT_signal"/>
</dbReference>
<dbReference type="PANTHER" id="PTHR43546:SF3">
    <property type="entry name" value="UPF0173 METAL-DEPENDENT HYDROLASE MJ1163"/>
    <property type="match status" value="1"/>
</dbReference>
<evidence type="ECO:0000313" key="3">
    <source>
        <dbReference type="EMBL" id="PWR15271.1"/>
    </source>
</evidence>
<evidence type="ECO:0000313" key="4">
    <source>
        <dbReference type="Proteomes" id="UP000246050"/>
    </source>
</evidence>
<dbReference type="PROSITE" id="PS51318">
    <property type="entry name" value="TAT"/>
    <property type="match status" value="1"/>
</dbReference>
<dbReference type="InterPro" id="IPR036866">
    <property type="entry name" value="RibonucZ/Hydroxyglut_hydro"/>
</dbReference>
<evidence type="ECO:0000256" key="1">
    <source>
        <dbReference type="SAM" id="SignalP"/>
    </source>
</evidence>
<dbReference type="PANTHER" id="PTHR43546">
    <property type="entry name" value="UPF0173 METAL-DEPENDENT HYDROLASE MJ1163-RELATED"/>
    <property type="match status" value="1"/>
</dbReference>
<dbReference type="Proteomes" id="UP000246050">
    <property type="component" value="Unassembled WGS sequence"/>
</dbReference>
<comment type="caution">
    <text evidence="3">The sequence shown here is derived from an EMBL/GenBank/DDBJ whole genome shotgun (WGS) entry which is preliminary data.</text>
</comment>
<proteinExistence type="predicted"/>
<dbReference type="Pfam" id="PF13483">
    <property type="entry name" value="Lactamase_B_3"/>
    <property type="match status" value="1"/>
</dbReference>
<dbReference type="EMBL" id="QGKS01000190">
    <property type="protein sequence ID" value="PWR15271.1"/>
    <property type="molecule type" value="Genomic_DNA"/>
</dbReference>
<dbReference type="Gene3D" id="3.60.15.10">
    <property type="entry name" value="Ribonuclease Z/Hydroxyacylglutathione hydrolase-like"/>
    <property type="match status" value="1"/>
</dbReference>
<protein>
    <submittedName>
        <fullName evidence="3">MBL fold metallo-hydrolase</fullName>
    </submittedName>
</protein>
<feature type="chain" id="PRO_5016411357" evidence="1">
    <location>
        <begin position="42"/>
        <end position="333"/>
    </location>
</feature>
<name>A0A317DKU1_9ACTN</name>
<keyword evidence="3" id="KW-0378">Hydrolase</keyword>
<gene>
    <name evidence="3" type="ORF">DKT69_12005</name>
</gene>
<dbReference type="SUPFAM" id="SSF56281">
    <property type="entry name" value="Metallo-hydrolase/oxidoreductase"/>
    <property type="match status" value="1"/>
</dbReference>